<dbReference type="STRING" id="1208324.P73_1984"/>
<dbReference type="InterPro" id="IPR029016">
    <property type="entry name" value="GAF-like_dom_sf"/>
</dbReference>
<dbReference type="Pfam" id="PF09339">
    <property type="entry name" value="HTH_IclR"/>
    <property type="match status" value="1"/>
</dbReference>
<dbReference type="KEGG" id="cid:P73_1984"/>
<evidence type="ECO:0000313" key="7">
    <source>
        <dbReference type="Proteomes" id="UP000031521"/>
    </source>
</evidence>
<evidence type="ECO:0000259" key="5">
    <source>
        <dbReference type="PROSITE" id="PS51078"/>
    </source>
</evidence>
<dbReference type="InterPro" id="IPR036388">
    <property type="entry name" value="WH-like_DNA-bd_sf"/>
</dbReference>
<dbReference type="InterPro" id="IPR036390">
    <property type="entry name" value="WH_DNA-bd_sf"/>
</dbReference>
<dbReference type="RefSeq" id="WP_043869456.1">
    <property type="nucleotide sequence ID" value="NZ_CP004393.1"/>
</dbReference>
<dbReference type="PANTHER" id="PTHR30136">
    <property type="entry name" value="HELIX-TURN-HELIX TRANSCRIPTIONAL REGULATOR, ICLR FAMILY"/>
    <property type="match status" value="1"/>
</dbReference>
<feature type="domain" description="IclR-ED" evidence="5">
    <location>
        <begin position="68"/>
        <end position="250"/>
    </location>
</feature>
<dbReference type="OrthoDB" id="6057486at2"/>
<dbReference type="GO" id="GO:0003677">
    <property type="term" value="F:DNA binding"/>
    <property type="evidence" value="ECO:0007669"/>
    <property type="project" value="UniProtKB-KW"/>
</dbReference>
<dbReference type="InterPro" id="IPR050707">
    <property type="entry name" value="HTH_MetabolicPath_Reg"/>
</dbReference>
<organism evidence="6 7">
    <name type="scientific">Celeribacter indicus</name>
    <dbReference type="NCBI Taxonomy" id="1208324"/>
    <lineage>
        <taxon>Bacteria</taxon>
        <taxon>Pseudomonadati</taxon>
        <taxon>Pseudomonadota</taxon>
        <taxon>Alphaproteobacteria</taxon>
        <taxon>Rhodobacterales</taxon>
        <taxon>Roseobacteraceae</taxon>
        <taxon>Celeribacter</taxon>
    </lineage>
</organism>
<dbReference type="CDD" id="cd00090">
    <property type="entry name" value="HTH_ARSR"/>
    <property type="match status" value="1"/>
</dbReference>
<dbReference type="SUPFAM" id="SSF55781">
    <property type="entry name" value="GAF domain-like"/>
    <property type="match status" value="1"/>
</dbReference>
<dbReference type="GO" id="GO:0003700">
    <property type="term" value="F:DNA-binding transcription factor activity"/>
    <property type="evidence" value="ECO:0007669"/>
    <property type="project" value="TreeGrafter"/>
</dbReference>
<dbReference type="SUPFAM" id="SSF46785">
    <property type="entry name" value="Winged helix' DNA-binding domain"/>
    <property type="match status" value="1"/>
</dbReference>
<dbReference type="Pfam" id="PF01614">
    <property type="entry name" value="IclR_C"/>
    <property type="match status" value="1"/>
</dbReference>
<dbReference type="InterPro" id="IPR011991">
    <property type="entry name" value="ArsR-like_HTH"/>
</dbReference>
<proteinExistence type="predicted"/>
<gene>
    <name evidence="6" type="ORF">P73_1984</name>
</gene>
<feature type="domain" description="HTH iclR-type" evidence="4">
    <location>
        <begin position="5"/>
        <end position="67"/>
    </location>
</feature>
<evidence type="ECO:0000256" key="3">
    <source>
        <dbReference type="ARBA" id="ARBA00023163"/>
    </source>
</evidence>
<keyword evidence="1" id="KW-0805">Transcription regulation</keyword>
<dbReference type="EMBL" id="CP004393">
    <property type="protein sequence ID" value="AJE46699.1"/>
    <property type="molecule type" value="Genomic_DNA"/>
</dbReference>
<dbReference type="Gene3D" id="3.30.450.40">
    <property type="match status" value="1"/>
</dbReference>
<dbReference type="PROSITE" id="PS51077">
    <property type="entry name" value="HTH_ICLR"/>
    <property type="match status" value="1"/>
</dbReference>
<evidence type="ECO:0000256" key="1">
    <source>
        <dbReference type="ARBA" id="ARBA00023015"/>
    </source>
</evidence>
<keyword evidence="3" id="KW-0804">Transcription</keyword>
<dbReference type="SMART" id="SM00346">
    <property type="entry name" value="HTH_ICLR"/>
    <property type="match status" value="1"/>
</dbReference>
<evidence type="ECO:0000259" key="4">
    <source>
        <dbReference type="PROSITE" id="PS51077"/>
    </source>
</evidence>
<accession>A0A0B5DUK6</accession>
<keyword evidence="2" id="KW-0238">DNA-binding</keyword>
<dbReference type="InterPro" id="IPR014757">
    <property type="entry name" value="Tscrpt_reg_IclR_C"/>
</dbReference>
<keyword evidence="7" id="KW-1185">Reference proteome</keyword>
<dbReference type="HOGENOM" id="CLU_062618_2_1_5"/>
<reference evidence="6 7" key="1">
    <citation type="journal article" date="2014" name="Int. J. Syst. Evol. Microbiol.">
        <title>Celeribacter indicus sp. nov., a polycyclic aromatic hydrocarbon-degrading bacterium from deep-sea sediment and reclassification of Huaishuia halophila as Celeribacter halophilus comb. nov.</title>
        <authorList>
            <person name="Lai Q."/>
            <person name="Cao J."/>
            <person name="Yuan J."/>
            <person name="Li F."/>
            <person name="Shao Z."/>
        </authorList>
    </citation>
    <scope>NUCLEOTIDE SEQUENCE [LARGE SCALE GENOMIC DNA]</scope>
    <source>
        <strain evidence="6">P73</strain>
    </source>
</reference>
<dbReference type="InterPro" id="IPR005471">
    <property type="entry name" value="Tscrpt_reg_IclR_N"/>
</dbReference>
<dbReference type="GO" id="GO:0045892">
    <property type="term" value="P:negative regulation of DNA-templated transcription"/>
    <property type="evidence" value="ECO:0007669"/>
    <property type="project" value="TreeGrafter"/>
</dbReference>
<dbReference type="Gene3D" id="1.10.10.10">
    <property type="entry name" value="Winged helix-like DNA-binding domain superfamily/Winged helix DNA-binding domain"/>
    <property type="match status" value="1"/>
</dbReference>
<evidence type="ECO:0000256" key="2">
    <source>
        <dbReference type="ARBA" id="ARBA00023125"/>
    </source>
</evidence>
<protein>
    <submittedName>
        <fullName evidence="6">Regulatory protein, IclR</fullName>
    </submittedName>
</protein>
<sequence>MSDTVKASSVTLDILERIAFSSGAYGVTEIARFAGVAKSAAHKHLMTLVQHGFVVQDPLTQRYRLGPKAWLLSRNAPDLDDIATVAEPIMIEARNALGLAVVLSIPIPESAFVLTALPSTHSIEIGVRTGSQLSLHASAQGKIFLAFGDELQRRAIDLLPMPKITRSTQTDREALRREIAQVVRDGYASAPEQSLLGVNALAGPVFNYQQRLIAAVGLIGSVQHIEHPPKAELVSALLGLSRKLSAAFGCDIPPHLPRRDKDET</sequence>
<dbReference type="PANTHER" id="PTHR30136:SF24">
    <property type="entry name" value="HTH-TYPE TRANSCRIPTIONAL REPRESSOR ALLR"/>
    <property type="match status" value="1"/>
</dbReference>
<evidence type="ECO:0000313" key="6">
    <source>
        <dbReference type="EMBL" id="AJE46699.1"/>
    </source>
</evidence>
<dbReference type="AlphaFoldDB" id="A0A0B5DUK6"/>
<dbReference type="Proteomes" id="UP000031521">
    <property type="component" value="Chromosome"/>
</dbReference>
<dbReference type="PROSITE" id="PS51078">
    <property type="entry name" value="ICLR_ED"/>
    <property type="match status" value="1"/>
</dbReference>
<dbReference type="FunFam" id="1.10.10.10:FF:000056">
    <property type="entry name" value="IclR family transcriptional regulator"/>
    <property type="match status" value="1"/>
</dbReference>
<name>A0A0B5DUK6_9RHOB</name>